<sequence length="100" mass="12561">MKNNRFKFPWQSKLSQWELWFTSQLDALNNNEEIAPPWVIYPDTDPWWGGWRQGYSEAWLFQIWLPFWKRLDRQSQEIYAEKWDASLDWCKYIFEYWNKS</sequence>
<dbReference type="Proteomes" id="UP000320055">
    <property type="component" value="Unassembled WGS sequence"/>
</dbReference>
<evidence type="ECO:0000313" key="1">
    <source>
        <dbReference type="EMBL" id="VEP15403.1"/>
    </source>
</evidence>
<gene>
    <name evidence="1" type="ORF">H1P_3310004</name>
</gene>
<dbReference type="EMBL" id="CAACVJ010000259">
    <property type="protein sequence ID" value="VEP15403.1"/>
    <property type="molecule type" value="Genomic_DNA"/>
</dbReference>
<name>A0A563VVX1_9CYAN</name>
<organism evidence="1 2">
    <name type="scientific">Hyella patelloides LEGE 07179</name>
    <dbReference type="NCBI Taxonomy" id="945734"/>
    <lineage>
        <taxon>Bacteria</taxon>
        <taxon>Bacillati</taxon>
        <taxon>Cyanobacteriota</taxon>
        <taxon>Cyanophyceae</taxon>
        <taxon>Pleurocapsales</taxon>
        <taxon>Hyellaceae</taxon>
        <taxon>Hyella</taxon>
    </lineage>
</organism>
<accession>A0A563VVX1</accession>
<keyword evidence="2" id="KW-1185">Reference proteome</keyword>
<dbReference type="RefSeq" id="WP_222427294.1">
    <property type="nucleotide sequence ID" value="NZ_LR214068.1"/>
</dbReference>
<reference evidence="1 2" key="1">
    <citation type="submission" date="2019-01" db="EMBL/GenBank/DDBJ databases">
        <authorList>
            <person name="Brito A."/>
        </authorList>
    </citation>
    <scope>NUCLEOTIDE SEQUENCE [LARGE SCALE GENOMIC DNA]</scope>
    <source>
        <strain evidence="1">1</strain>
    </source>
</reference>
<dbReference type="AlphaFoldDB" id="A0A563VVX1"/>
<evidence type="ECO:0000313" key="2">
    <source>
        <dbReference type="Proteomes" id="UP000320055"/>
    </source>
</evidence>
<protein>
    <submittedName>
        <fullName evidence="1">Uncharacterized protein</fullName>
    </submittedName>
</protein>
<proteinExistence type="predicted"/>